<evidence type="ECO:0000313" key="4">
    <source>
        <dbReference type="Proteomes" id="UP001172708"/>
    </source>
</evidence>
<sequence>MSAAPLRRVQDAPSRPGVPGQTRSSAAARAATARTAPASRPTSDQRPRLRAVGAPEQARSLAPFAWACILIILSALAAVLLLNTSMAKGAYERRDLKIEIASLHQERSALVTALEANSAPNLLADAATDLGMRPHDTLRSVSLETGAVLEPGAG</sequence>
<dbReference type="RefSeq" id="WP_301140685.1">
    <property type="nucleotide sequence ID" value="NZ_JAUHQA010000001.1"/>
</dbReference>
<proteinExistence type="predicted"/>
<keyword evidence="2" id="KW-1133">Transmembrane helix</keyword>
<dbReference type="Proteomes" id="UP001172708">
    <property type="component" value="Unassembled WGS sequence"/>
</dbReference>
<protein>
    <recommendedName>
        <fullName evidence="5">Cell division protein FtsL</fullName>
    </recommendedName>
</protein>
<evidence type="ECO:0008006" key="5">
    <source>
        <dbReference type="Google" id="ProtNLM"/>
    </source>
</evidence>
<dbReference type="EMBL" id="JAUHQA010000001">
    <property type="protein sequence ID" value="MDN4479525.1"/>
    <property type="molecule type" value="Genomic_DNA"/>
</dbReference>
<feature type="region of interest" description="Disordered" evidence="1">
    <location>
        <begin position="1"/>
        <end position="54"/>
    </location>
</feature>
<gene>
    <name evidence="3" type="ORF">QQX02_01125</name>
</gene>
<name>A0ABT8GDL9_9MICO</name>
<organism evidence="3 4">
    <name type="scientific">Demequina muriae</name>
    <dbReference type="NCBI Taxonomy" id="3051664"/>
    <lineage>
        <taxon>Bacteria</taxon>
        <taxon>Bacillati</taxon>
        <taxon>Actinomycetota</taxon>
        <taxon>Actinomycetes</taxon>
        <taxon>Micrococcales</taxon>
        <taxon>Demequinaceae</taxon>
        <taxon>Demequina</taxon>
    </lineage>
</organism>
<evidence type="ECO:0000256" key="1">
    <source>
        <dbReference type="SAM" id="MobiDB-lite"/>
    </source>
</evidence>
<evidence type="ECO:0000256" key="2">
    <source>
        <dbReference type="SAM" id="Phobius"/>
    </source>
</evidence>
<feature type="compositionally biased region" description="Low complexity" evidence="1">
    <location>
        <begin position="22"/>
        <end position="42"/>
    </location>
</feature>
<feature type="transmembrane region" description="Helical" evidence="2">
    <location>
        <begin position="64"/>
        <end position="84"/>
    </location>
</feature>
<evidence type="ECO:0000313" key="3">
    <source>
        <dbReference type="EMBL" id="MDN4479525.1"/>
    </source>
</evidence>
<comment type="caution">
    <text evidence="3">The sequence shown here is derived from an EMBL/GenBank/DDBJ whole genome shotgun (WGS) entry which is preliminary data.</text>
</comment>
<keyword evidence="2" id="KW-0472">Membrane</keyword>
<keyword evidence="4" id="KW-1185">Reference proteome</keyword>
<keyword evidence="2" id="KW-0812">Transmembrane</keyword>
<reference evidence="3" key="1">
    <citation type="submission" date="2023-06" db="EMBL/GenBank/DDBJ databases">
        <title>Egi l300058.</title>
        <authorList>
            <person name="Gao L."/>
            <person name="Fang B.-Z."/>
            <person name="Li W.-J."/>
        </authorList>
    </citation>
    <scope>NUCLEOTIDE SEQUENCE</scope>
    <source>
        <strain evidence="3">EGI L300058</strain>
    </source>
</reference>
<accession>A0ABT8GDL9</accession>